<gene>
    <name evidence="2" type="ORF">EGI31_21790</name>
</gene>
<dbReference type="Proteomes" id="UP001204144">
    <property type="component" value="Unassembled WGS sequence"/>
</dbReference>
<evidence type="ECO:0000313" key="2">
    <source>
        <dbReference type="EMBL" id="MCP9765577.1"/>
    </source>
</evidence>
<reference evidence="2 3" key="1">
    <citation type="submission" date="2018-11" db="EMBL/GenBank/DDBJ databases">
        <title>Novel bacteria species description.</title>
        <authorList>
            <person name="Han J.-H."/>
        </authorList>
    </citation>
    <scope>NUCLEOTIDE SEQUENCE [LARGE SCALE GENOMIC DNA]</scope>
    <source>
        <strain evidence="2 3">KCTC23259</strain>
    </source>
</reference>
<name>A0AAE3KUH6_9BACT</name>
<dbReference type="PROSITE" id="PS51257">
    <property type="entry name" value="PROKAR_LIPOPROTEIN"/>
    <property type="match status" value="1"/>
</dbReference>
<evidence type="ECO:0000256" key="1">
    <source>
        <dbReference type="SAM" id="SignalP"/>
    </source>
</evidence>
<dbReference type="RefSeq" id="WP_255039293.1">
    <property type="nucleotide sequence ID" value="NZ_RJUF01000185.1"/>
</dbReference>
<proteinExistence type="predicted"/>
<organism evidence="2 3">
    <name type="scientific">Lacihabitans soyangensis</name>
    <dbReference type="NCBI Taxonomy" id="869394"/>
    <lineage>
        <taxon>Bacteria</taxon>
        <taxon>Pseudomonadati</taxon>
        <taxon>Bacteroidota</taxon>
        <taxon>Cytophagia</taxon>
        <taxon>Cytophagales</taxon>
        <taxon>Leadbetterellaceae</taxon>
        <taxon>Lacihabitans</taxon>
    </lineage>
</organism>
<evidence type="ECO:0000313" key="3">
    <source>
        <dbReference type="Proteomes" id="UP001204144"/>
    </source>
</evidence>
<feature type="chain" id="PRO_5042024893" description="Lipoprotein" evidence="1">
    <location>
        <begin position="20"/>
        <end position="211"/>
    </location>
</feature>
<keyword evidence="3" id="KW-1185">Reference proteome</keyword>
<feature type="signal peptide" evidence="1">
    <location>
        <begin position="1"/>
        <end position="19"/>
    </location>
</feature>
<dbReference type="EMBL" id="RJUF01000185">
    <property type="protein sequence ID" value="MCP9765577.1"/>
    <property type="molecule type" value="Genomic_DNA"/>
</dbReference>
<evidence type="ECO:0008006" key="4">
    <source>
        <dbReference type="Google" id="ProtNLM"/>
    </source>
</evidence>
<keyword evidence="1" id="KW-0732">Signal</keyword>
<dbReference type="AlphaFoldDB" id="A0AAE3KUH6"/>
<accession>A0AAE3KUH6</accession>
<sequence length="211" mass="22915">MKTKLVLVSALLFSTISSCDLIESIKPNGDLGGTQSAMGEVGNTFSLGTISGISSATAEVKTLNSGISTITASATISDPTLLTIAKNIPDLIVDGNKVSVTKKYRITDEGIQNVYEDGNFTLVKYSDKVGQKYTHKVDGKTVTREIEYISTDNEYPYGFMEIKVMKIAETGRGIAGVSKIEYITNHKFGLVGFKTYFEDGSSKEVRFYSKV</sequence>
<protein>
    <recommendedName>
        <fullName evidence="4">Lipoprotein</fullName>
    </recommendedName>
</protein>
<comment type="caution">
    <text evidence="2">The sequence shown here is derived from an EMBL/GenBank/DDBJ whole genome shotgun (WGS) entry which is preliminary data.</text>
</comment>